<gene>
    <name evidence="1" type="ORF">SELSPUOL_01721</name>
</gene>
<accession>C9LW67</accession>
<dbReference type="EMBL" id="ACKP02000040">
    <property type="protein sequence ID" value="EEX76870.1"/>
    <property type="molecule type" value="Genomic_DNA"/>
</dbReference>
<dbReference type="AlphaFoldDB" id="C9LW67"/>
<reference evidence="1 2" key="1">
    <citation type="submission" date="2009-09" db="EMBL/GenBank/DDBJ databases">
        <authorList>
            <person name="Weinstock G."/>
            <person name="Sodergren E."/>
            <person name="Clifton S."/>
            <person name="Fulton L."/>
            <person name="Fulton B."/>
            <person name="Courtney L."/>
            <person name="Fronick C."/>
            <person name="Harrison M."/>
            <person name="Strong C."/>
            <person name="Farmer C."/>
            <person name="Delahaunty K."/>
            <person name="Markovic C."/>
            <person name="Hall O."/>
            <person name="Minx P."/>
            <person name="Tomlinson C."/>
            <person name="Mitreva M."/>
            <person name="Nelson J."/>
            <person name="Hou S."/>
            <person name="Wollam A."/>
            <person name="Pepin K.H."/>
            <person name="Johnson M."/>
            <person name="Bhonagiri V."/>
            <person name="Nash W.E."/>
            <person name="Warren W."/>
            <person name="Chinwalla A."/>
            <person name="Mardis E.R."/>
            <person name="Wilson R.K."/>
        </authorList>
    </citation>
    <scope>NUCLEOTIDE SEQUENCE [LARGE SCALE GENOMIC DNA]</scope>
    <source>
        <strain evidence="2">ATCC 35185 / DSM 20758 / VPI D19B-28</strain>
    </source>
</reference>
<proteinExistence type="predicted"/>
<comment type="caution">
    <text evidence="1">The sequence shown here is derived from an EMBL/GenBank/DDBJ whole genome shotgun (WGS) entry which is preliminary data.</text>
</comment>
<sequence>MHYAHIVQGGFYYCENILSVEEERGDGDADMRDTKIYGRFCGMSKSLGRAPQPMANVRTGVLTTVHADGSETTRIARTWQSLAVAVDVLESHAFVYFFLCVGVPRRFTRAERTQGVEHRPSLGRGRKVSDRNLPYFFHALAGLACGVSSVRKRRAHSE</sequence>
<name>C9LW67_SELS3</name>
<evidence type="ECO:0000313" key="2">
    <source>
        <dbReference type="Proteomes" id="UP000003505"/>
    </source>
</evidence>
<protein>
    <submittedName>
        <fullName evidence="1">Uncharacterized protein</fullName>
    </submittedName>
</protein>
<organism evidence="1 2">
    <name type="scientific">Selenomonas sputigena (strain ATCC 35185 / DSM 20758 / CCUG 44933 / VPI D19B-28)</name>
    <dbReference type="NCBI Taxonomy" id="546271"/>
    <lineage>
        <taxon>Bacteria</taxon>
        <taxon>Bacillati</taxon>
        <taxon>Bacillota</taxon>
        <taxon>Negativicutes</taxon>
        <taxon>Selenomonadales</taxon>
        <taxon>Selenomonadaceae</taxon>
        <taxon>Selenomonas</taxon>
    </lineage>
</organism>
<dbReference type="Proteomes" id="UP000003505">
    <property type="component" value="Unassembled WGS sequence"/>
</dbReference>
<evidence type="ECO:0000313" key="1">
    <source>
        <dbReference type="EMBL" id="EEX76870.1"/>
    </source>
</evidence>